<comment type="caution">
    <text evidence="1">The sequence shown here is derived from an EMBL/GenBank/DDBJ whole genome shotgun (WGS) entry which is preliminary data.</text>
</comment>
<evidence type="ECO:0000313" key="2">
    <source>
        <dbReference type="Proteomes" id="UP001305414"/>
    </source>
</evidence>
<sequence>MGGRVGEEKNMHSDRHAGAVIGLSHTDAHLKWLRKQNRTAQRSTGQGNKHMWRATVCPIAQEGGWNRPDR</sequence>
<dbReference type="AlphaFoldDB" id="A0AAN7Z973"/>
<gene>
    <name evidence="1" type="ORF">RRF57_005331</name>
</gene>
<protein>
    <submittedName>
        <fullName evidence="1">Uncharacterized protein</fullName>
    </submittedName>
</protein>
<reference evidence="1 2" key="1">
    <citation type="submission" date="2023-10" db="EMBL/GenBank/DDBJ databases">
        <title>Draft genome sequence of Xylaria bambusicola isolate GMP-LS, the root and basal stem rot pathogen of sugarcane in Indonesia.</title>
        <authorList>
            <person name="Selvaraj P."/>
            <person name="Muralishankar V."/>
            <person name="Muruganantham S."/>
            <person name="Sp S."/>
            <person name="Haryani S."/>
            <person name="Lau K.J.X."/>
            <person name="Naqvi N.I."/>
        </authorList>
    </citation>
    <scope>NUCLEOTIDE SEQUENCE [LARGE SCALE GENOMIC DNA]</scope>
    <source>
        <strain evidence="1">GMP-LS</strain>
    </source>
</reference>
<proteinExistence type="predicted"/>
<organism evidence="1 2">
    <name type="scientific">Xylaria bambusicola</name>
    <dbReference type="NCBI Taxonomy" id="326684"/>
    <lineage>
        <taxon>Eukaryota</taxon>
        <taxon>Fungi</taxon>
        <taxon>Dikarya</taxon>
        <taxon>Ascomycota</taxon>
        <taxon>Pezizomycotina</taxon>
        <taxon>Sordariomycetes</taxon>
        <taxon>Xylariomycetidae</taxon>
        <taxon>Xylariales</taxon>
        <taxon>Xylariaceae</taxon>
        <taxon>Xylaria</taxon>
    </lineage>
</organism>
<evidence type="ECO:0000313" key="1">
    <source>
        <dbReference type="EMBL" id="KAK5629616.1"/>
    </source>
</evidence>
<name>A0AAN7Z973_9PEZI</name>
<accession>A0AAN7Z973</accession>
<keyword evidence="2" id="KW-1185">Reference proteome</keyword>
<dbReference type="EMBL" id="JAWHQM010000012">
    <property type="protein sequence ID" value="KAK5629616.1"/>
    <property type="molecule type" value="Genomic_DNA"/>
</dbReference>
<dbReference type="Proteomes" id="UP001305414">
    <property type="component" value="Unassembled WGS sequence"/>
</dbReference>